<dbReference type="PANTHER" id="PTHR40279:SF3">
    <property type="entry name" value="4-AMINOBENZOATE SYNTHASE"/>
    <property type="match status" value="1"/>
</dbReference>
<dbReference type="SMART" id="SM01236">
    <property type="entry name" value="Haem_oxygenase_2"/>
    <property type="match status" value="1"/>
</dbReference>
<keyword evidence="1" id="KW-0560">Oxidoreductase</keyword>
<evidence type="ECO:0000313" key="2">
    <source>
        <dbReference type="EMBL" id="MBB4948015.1"/>
    </source>
</evidence>
<proteinExistence type="predicted"/>
<evidence type="ECO:0000313" key="3">
    <source>
        <dbReference type="Proteomes" id="UP000573327"/>
    </source>
</evidence>
<dbReference type="AlphaFoldDB" id="A0A7W7WIM6"/>
<sequence>MSTATAEQLAPAVDAADPVPGFGAQKSREFVEWFLPWLTRGAEELDRAFGEPAVQAELLDAVRSLAVLRESGDEDAFFAQQYLLSRIYALHLQLPSGASAEGSVVLHAVTRRLELDTMAAEDARLDEEVLVGAPEDAEAYVPWLKEVTRAHRAFKHPYYHEFVRNEANPSDLRRYIVQESAVDSRFDDLLALMQLGTSGGAKLEIATNFWDEMGNGDPLQVHTLLFGKIIDSFGISDAELEGGLTAEALLSGNLAVLCCRYRSLFPEAVGFLAMTEWLVPDRFSQVLHAWRRLDLPPAAIVYHDLHIGVDAHHASGWFANVVKPAAADPATRRAMTRGALWRLNSSARYLDHSLAWSR</sequence>
<dbReference type="InterPro" id="IPR039068">
    <property type="entry name" value="PqqC-like"/>
</dbReference>
<protein>
    <recommendedName>
        <fullName evidence="4">Iron-containing redox enzyme family protein</fullName>
    </recommendedName>
</protein>
<name>A0A7W7WIM6_9ACTN</name>
<organism evidence="2 3">
    <name type="scientific">Kitasatospora gansuensis</name>
    <dbReference type="NCBI Taxonomy" id="258050"/>
    <lineage>
        <taxon>Bacteria</taxon>
        <taxon>Bacillati</taxon>
        <taxon>Actinomycetota</taxon>
        <taxon>Actinomycetes</taxon>
        <taxon>Kitasatosporales</taxon>
        <taxon>Streptomycetaceae</taxon>
        <taxon>Kitasatospora</taxon>
    </lineage>
</organism>
<dbReference type="SUPFAM" id="SSF48613">
    <property type="entry name" value="Heme oxygenase-like"/>
    <property type="match status" value="1"/>
</dbReference>
<evidence type="ECO:0008006" key="4">
    <source>
        <dbReference type="Google" id="ProtNLM"/>
    </source>
</evidence>
<dbReference type="Pfam" id="PF14518">
    <property type="entry name" value="Haem_oxygenas_2"/>
    <property type="match status" value="1"/>
</dbReference>
<accession>A0A7W7WIM6</accession>
<reference evidence="2 3" key="1">
    <citation type="submission" date="2020-08" db="EMBL/GenBank/DDBJ databases">
        <title>Sequencing the genomes of 1000 actinobacteria strains.</title>
        <authorList>
            <person name="Klenk H.-P."/>
        </authorList>
    </citation>
    <scope>NUCLEOTIDE SEQUENCE [LARGE SCALE GENOMIC DNA]</scope>
    <source>
        <strain evidence="2 3">DSM 44786</strain>
    </source>
</reference>
<dbReference type="InterPro" id="IPR016084">
    <property type="entry name" value="Haem_Oase-like_multi-hlx"/>
</dbReference>
<dbReference type="Gene3D" id="1.20.910.10">
    <property type="entry name" value="Heme oxygenase-like"/>
    <property type="match status" value="1"/>
</dbReference>
<dbReference type="GO" id="GO:0016491">
    <property type="term" value="F:oxidoreductase activity"/>
    <property type="evidence" value="ECO:0007669"/>
    <property type="project" value="UniProtKB-KW"/>
</dbReference>
<dbReference type="Proteomes" id="UP000573327">
    <property type="component" value="Unassembled WGS sequence"/>
</dbReference>
<dbReference type="EMBL" id="JACHJR010000001">
    <property type="protein sequence ID" value="MBB4948015.1"/>
    <property type="molecule type" value="Genomic_DNA"/>
</dbReference>
<keyword evidence="3" id="KW-1185">Reference proteome</keyword>
<dbReference type="PANTHER" id="PTHR40279">
    <property type="entry name" value="PQQC-LIKE PROTEIN"/>
    <property type="match status" value="1"/>
</dbReference>
<evidence type="ECO:0000256" key="1">
    <source>
        <dbReference type="ARBA" id="ARBA00023002"/>
    </source>
</evidence>
<gene>
    <name evidence="2" type="ORF">F4556_003550</name>
</gene>
<dbReference type="RefSeq" id="WP_184916872.1">
    <property type="nucleotide sequence ID" value="NZ_JACHJR010000001.1"/>
</dbReference>
<comment type="caution">
    <text evidence="2">The sequence shown here is derived from an EMBL/GenBank/DDBJ whole genome shotgun (WGS) entry which is preliminary data.</text>
</comment>